<proteinExistence type="predicted"/>
<dbReference type="RefSeq" id="XP_005088837.1">
    <property type="nucleotide sequence ID" value="XM_005088780.3"/>
</dbReference>
<dbReference type="PANTHER" id="PTHR23352">
    <property type="entry name" value="NEURAL PROLIFERATION DIFFERENTIATION AND CONTROL PROTEIN-1 NPDC-1 PROTEIN"/>
    <property type="match status" value="1"/>
</dbReference>
<keyword evidence="3" id="KW-0732">Signal</keyword>
<evidence type="ECO:0000256" key="3">
    <source>
        <dbReference type="SAM" id="SignalP"/>
    </source>
</evidence>
<feature type="region of interest" description="Disordered" evidence="1">
    <location>
        <begin position="228"/>
        <end position="298"/>
    </location>
</feature>
<feature type="compositionally biased region" description="Acidic residues" evidence="1">
    <location>
        <begin position="235"/>
        <end position="245"/>
    </location>
</feature>
<evidence type="ECO:0000256" key="1">
    <source>
        <dbReference type="SAM" id="MobiDB-lite"/>
    </source>
</evidence>
<keyword evidence="2" id="KW-1133">Transmembrane helix</keyword>
<keyword evidence="4" id="KW-1185">Reference proteome</keyword>
<gene>
    <name evidence="5" type="primary">LOC101848620</name>
</gene>
<feature type="transmembrane region" description="Helical" evidence="2">
    <location>
        <begin position="146"/>
        <end position="169"/>
    </location>
</feature>
<reference evidence="5" key="1">
    <citation type="submission" date="2025-08" db="UniProtKB">
        <authorList>
            <consortium name="RefSeq"/>
        </authorList>
    </citation>
    <scope>IDENTIFICATION</scope>
</reference>
<dbReference type="Pfam" id="PF06809">
    <property type="entry name" value="NPDC1"/>
    <property type="match status" value="1"/>
</dbReference>
<keyword evidence="2" id="KW-0812">Transmembrane</keyword>
<accession>A0ABM0J9X9</accession>
<feature type="chain" id="PRO_5045349716" evidence="3">
    <location>
        <begin position="17"/>
        <end position="298"/>
    </location>
</feature>
<keyword evidence="2" id="KW-0472">Membrane</keyword>
<evidence type="ECO:0000313" key="4">
    <source>
        <dbReference type="Proteomes" id="UP000694888"/>
    </source>
</evidence>
<evidence type="ECO:0000256" key="2">
    <source>
        <dbReference type="SAM" id="Phobius"/>
    </source>
</evidence>
<feature type="signal peptide" evidence="3">
    <location>
        <begin position="1"/>
        <end position="16"/>
    </location>
</feature>
<sequence length="298" mass="32771">MFWRFLVLSFLLVVPGSRIFTAATFEFQPDSAPENDKLIAKIIEELTEQQKLDNALQRGPAIQADKKGENADQQVSAQGNSQGLNLEQVEPQYVPAAPGGDIQTDKPENAAPETHAPPGKTARFHHPGPSQEEEGSKFMATDDKNFVFVCAVATVTGFIGILMAGVCYYKFRKSSKAATDVEYPAYGVTGPMKERIPSPGDRKLAQSAQMYHYQHQKQQMIAMEKANGDMKHDASDDDSEEDNVEGDYTVYECPGLAPTGEMEVKNPLFRGDETPVTPNQDITSPPHGRSSPPQNEEH</sequence>
<dbReference type="InterPro" id="IPR009635">
    <property type="entry name" value="NPDC1"/>
</dbReference>
<feature type="region of interest" description="Disordered" evidence="1">
    <location>
        <begin position="94"/>
        <end position="136"/>
    </location>
</feature>
<organism evidence="4 5">
    <name type="scientific">Aplysia californica</name>
    <name type="common">California sea hare</name>
    <dbReference type="NCBI Taxonomy" id="6500"/>
    <lineage>
        <taxon>Eukaryota</taxon>
        <taxon>Metazoa</taxon>
        <taxon>Spiralia</taxon>
        <taxon>Lophotrochozoa</taxon>
        <taxon>Mollusca</taxon>
        <taxon>Gastropoda</taxon>
        <taxon>Heterobranchia</taxon>
        <taxon>Euthyneura</taxon>
        <taxon>Tectipleura</taxon>
        <taxon>Aplysiida</taxon>
        <taxon>Aplysioidea</taxon>
        <taxon>Aplysiidae</taxon>
        <taxon>Aplysia</taxon>
    </lineage>
</organism>
<evidence type="ECO:0000313" key="5">
    <source>
        <dbReference type="RefSeq" id="XP_005088837.1"/>
    </source>
</evidence>
<dbReference type="PANTHER" id="PTHR23352:SF2">
    <property type="entry name" value="NEURAL PROLIFERATION DIFFERENTIATION AND CONTROL PROTEIN 1"/>
    <property type="match status" value="1"/>
</dbReference>
<name>A0ABM0J9X9_APLCA</name>
<protein>
    <submittedName>
        <fullName evidence="5">Neural proliferation differentiation and control protein 1</fullName>
    </submittedName>
</protein>
<dbReference type="Proteomes" id="UP000694888">
    <property type="component" value="Unplaced"/>
</dbReference>
<dbReference type="GeneID" id="101848620"/>